<protein>
    <submittedName>
        <fullName evidence="2">Uncharacterized protein</fullName>
    </submittedName>
</protein>
<feature type="non-terminal residue" evidence="2">
    <location>
        <position position="1"/>
    </location>
</feature>
<feature type="non-terminal residue" evidence="2">
    <location>
        <position position="339"/>
    </location>
</feature>
<feature type="region of interest" description="Disordered" evidence="1">
    <location>
        <begin position="24"/>
        <end position="71"/>
    </location>
</feature>
<organism evidence="2 3">
    <name type="scientific">Temnothorax longispinosus</name>
    <dbReference type="NCBI Taxonomy" id="300112"/>
    <lineage>
        <taxon>Eukaryota</taxon>
        <taxon>Metazoa</taxon>
        <taxon>Ecdysozoa</taxon>
        <taxon>Arthropoda</taxon>
        <taxon>Hexapoda</taxon>
        <taxon>Insecta</taxon>
        <taxon>Pterygota</taxon>
        <taxon>Neoptera</taxon>
        <taxon>Endopterygota</taxon>
        <taxon>Hymenoptera</taxon>
        <taxon>Apocrita</taxon>
        <taxon>Aculeata</taxon>
        <taxon>Formicoidea</taxon>
        <taxon>Formicidae</taxon>
        <taxon>Myrmicinae</taxon>
        <taxon>Temnothorax</taxon>
    </lineage>
</organism>
<proteinExistence type="predicted"/>
<feature type="region of interest" description="Disordered" evidence="1">
    <location>
        <begin position="243"/>
        <end position="263"/>
    </location>
</feature>
<gene>
    <name evidence="2" type="ORF">DBV15_01738</name>
</gene>
<comment type="caution">
    <text evidence="2">The sequence shown here is derived from an EMBL/GenBank/DDBJ whole genome shotgun (WGS) entry which is preliminary data.</text>
</comment>
<evidence type="ECO:0000313" key="3">
    <source>
        <dbReference type="Proteomes" id="UP000310200"/>
    </source>
</evidence>
<evidence type="ECO:0000313" key="2">
    <source>
        <dbReference type="EMBL" id="TGZ50792.1"/>
    </source>
</evidence>
<dbReference type="EMBL" id="QBLH01001859">
    <property type="protein sequence ID" value="TGZ50792.1"/>
    <property type="molecule type" value="Genomic_DNA"/>
</dbReference>
<evidence type="ECO:0000256" key="1">
    <source>
        <dbReference type="SAM" id="MobiDB-lite"/>
    </source>
</evidence>
<name>A0A4S2KM75_9HYME</name>
<feature type="compositionally biased region" description="Basic and acidic residues" evidence="1">
    <location>
        <begin position="37"/>
        <end position="54"/>
    </location>
</feature>
<accession>A0A4S2KM75</accession>
<keyword evidence="3" id="KW-1185">Reference proteome</keyword>
<dbReference type="Proteomes" id="UP000310200">
    <property type="component" value="Unassembled WGS sequence"/>
</dbReference>
<sequence>NLFVIEKSSKCANKGSEEIHFSALNRPRDARRRRENRRNQVTRERNGPADRSLRVQEGGASNEARAGDQRTFIRKCPRIGPSFRASIVSEGSRGQDSRYGVHTRAITLGHGGRPPPPPSSCITTNGGDTLDLRFSRSRRDLTACTLLLKTTRESGETPRCGNVGNGGVLRSAKSRALAAEDVYHGCFIRIINVPIRDSGFFACWSKIRREITLGRDSVRIKGARPQYALSLLSTIRRGGRAELARAEPSDTELRTPRGEPLRSESSLRRPRIWILSRIGIPGCRRSRSRVRGPLAYTSVYVFRERLRKRKREDSFVTSEEIRIPQTHPVFTSPEGIPGF</sequence>
<reference evidence="2 3" key="1">
    <citation type="journal article" date="2019" name="Philos. Trans. R. Soc. Lond., B, Biol. Sci.">
        <title>Ant behaviour and brain gene expression of defending hosts depend on the ecological success of the intruding social parasite.</title>
        <authorList>
            <person name="Kaur R."/>
            <person name="Stoldt M."/>
            <person name="Jongepier E."/>
            <person name="Feldmeyer B."/>
            <person name="Menzel F."/>
            <person name="Bornberg-Bauer E."/>
            <person name="Foitzik S."/>
        </authorList>
    </citation>
    <scope>NUCLEOTIDE SEQUENCE [LARGE SCALE GENOMIC DNA]</scope>
    <source>
        <tissue evidence="2">Whole body</tissue>
    </source>
</reference>
<dbReference type="AlphaFoldDB" id="A0A4S2KM75"/>